<evidence type="ECO:0000313" key="2">
    <source>
        <dbReference type="EMBL" id="KAB2761981.1"/>
    </source>
</evidence>
<dbReference type="RefSeq" id="WP_151664324.1">
    <property type="nucleotide sequence ID" value="NZ_CP103345.1"/>
</dbReference>
<reference evidence="2 3" key="1">
    <citation type="submission" date="2019-09" db="EMBL/GenBank/DDBJ databases">
        <title>Taxonomic organization of the family Brucellaceae based on a phylogenomic approach.</title>
        <authorList>
            <person name="Leclercq S."/>
            <person name="Cloeckaert A."/>
            <person name="Zygmunt M.S."/>
        </authorList>
    </citation>
    <scope>NUCLEOTIDE SEQUENCE [LARGE SCALE GENOMIC DNA]</scope>
    <source>
        <strain evidence="2 3">LMG 3313</strain>
    </source>
</reference>
<dbReference type="GO" id="GO:0003676">
    <property type="term" value="F:nucleic acid binding"/>
    <property type="evidence" value="ECO:0007669"/>
    <property type="project" value="InterPro"/>
</dbReference>
<organism evidence="2 3">
    <name type="scientific">Brucella anthropi</name>
    <name type="common">Ochrobactrum anthropi</name>
    <dbReference type="NCBI Taxonomy" id="529"/>
    <lineage>
        <taxon>Bacteria</taxon>
        <taxon>Pseudomonadati</taxon>
        <taxon>Pseudomonadota</taxon>
        <taxon>Alphaproteobacteria</taxon>
        <taxon>Hyphomicrobiales</taxon>
        <taxon>Brucellaceae</taxon>
        <taxon>Brucella/Ochrobactrum group</taxon>
        <taxon>Brucella</taxon>
    </lineage>
</organism>
<gene>
    <name evidence="2" type="ORF">F9L04_23025</name>
</gene>
<dbReference type="Gene3D" id="2.40.50.140">
    <property type="entry name" value="Nucleic acid-binding proteins"/>
    <property type="match status" value="1"/>
</dbReference>
<comment type="caution">
    <text evidence="2">The sequence shown here is derived from an EMBL/GenBank/DDBJ whole genome shotgun (WGS) entry which is preliminary data.</text>
</comment>
<accession>A0A6L3YZ72</accession>
<dbReference type="InterPro" id="IPR002059">
    <property type="entry name" value="CSP_DNA-bd"/>
</dbReference>
<feature type="domain" description="CSD" evidence="1">
    <location>
        <begin position="6"/>
        <end position="37"/>
    </location>
</feature>
<dbReference type="SUPFAM" id="SSF50249">
    <property type="entry name" value="Nucleic acid-binding proteins"/>
    <property type="match status" value="1"/>
</dbReference>
<dbReference type="Pfam" id="PF00313">
    <property type="entry name" value="CSD"/>
    <property type="match status" value="1"/>
</dbReference>
<evidence type="ECO:0000313" key="3">
    <source>
        <dbReference type="Proteomes" id="UP000481876"/>
    </source>
</evidence>
<evidence type="ECO:0000259" key="1">
    <source>
        <dbReference type="Pfam" id="PF00313"/>
    </source>
</evidence>
<dbReference type="InterPro" id="IPR019844">
    <property type="entry name" value="CSD_CS"/>
</dbReference>
<dbReference type="EMBL" id="WBWS01000033">
    <property type="protein sequence ID" value="KAB2761981.1"/>
    <property type="molecule type" value="Genomic_DNA"/>
</dbReference>
<dbReference type="InterPro" id="IPR012340">
    <property type="entry name" value="NA-bd_OB-fold"/>
</dbReference>
<dbReference type="AlphaFoldDB" id="A0A6L3YZ72"/>
<name>A0A6L3YZ72_BRUAN</name>
<proteinExistence type="predicted"/>
<dbReference type="PROSITE" id="PS00352">
    <property type="entry name" value="CSD_1"/>
    <property type="match status" value="1"/>
</dbReference>
<sequence length="69" mass="7686">MPLGKLKAWRNGYGFIETETGSDMFVHITAFQLAGEEPEVGAVYSYKNGIFKDKIIATHLKRVDEHGDG</sequence>
<dbReference type="Proteomes" id="UP000481876">
    <property type="component" value="Unassembled WGS sequence"/>
</dbReference>
<protein>
    <recommendedName>
        <fullName evidence="1">CSD domain-containing protein</fullName>
    </recommendedName>
</protein>